<proteinExistence type="predicted"/>
<dbReference type="InterPro" id="IPR003609">
    <property type="entry name" value="Pan_app"/>
</dbReference>
<keyword evidence="4" id="KW-1185">Reference proteome</keyword>
<sequence>MRVQNVFGLLLSLAAWAHDCSDVQANTDYYGNDIATTVRGSPSDCCADCMAKPNCVVTVWYDGTCYLKNKVGTRSTLSGAHAIFPTRTPASLAPAPDTKASSPSFKFVNQCSYQIQLYKVDTLVCTLNGGKSCTQSLNANEHTMFRHKKIAETTLVEVTKSDKLWFDVSVVPPGCGNGKSHDACLRTNGGRSGFNIPVSVVPSKYNNNPAKGNCHSITCRQDNCPEAFTFPSDNLKMRDCPLDEMLVVTYCP</sequence>
<evidence type="ECO:0000256" key="1">
    <source>
        <dbReference type="SAM" id="SignalP"/>
    </source>
</evidence>
<dbReference type="Gene3D" id="3.50.4.10">
    <property type="entry name" value="Hepatocyte Growth Factor"/>
    <property type="match status" value="1"/>
</dbReference>
<gene>
    <name evidence="3" type="ORF">Ae201684_002381</name>
</gene>
<evidence type="ECO:0000313" key="3">
    <source>
        <dbReference type="EMBL" id="KAF0742680.1"/>
    </source>
</evidence>
<name>A0A6G0XQT8_9STRA</name>
<evidence type="ECO:0000259" key="2">
    <source>
        <dbReference type="Pfam" id="PF14295"/>
    </source>
</evidence>
<protein>
    <recommendedName>
        <fullName evidence="2">Apple domain-containing protein</fullName>
    </recommendedName>
</protein>
<dbReference type="PROSITE" id="PS51367">
    <property type="entry name" value="THAUMATIN_2"/>
    <property type="match status" value="1"/>
</dbReference>
<dbReference type="PANTHER" id="PTHR31737:SF2">
    <property type="entry name" value="PROTEIN TOS1"/>
    <property type="match status" value="1"/>
</dbReference>
<evidence type="ECO:0000313" key="4">
    <source>
        <dbReference type="Proteomes" id="UP000481153"/>
    </source>
</evidence>
<accession>A0A6G0XQT8</accession>
<dbReference type="AlphaFoldDB" id="A0A6G0XQT8"/>
<feature type="signal peptide" evidence="1">
    <location>
        <begin position="1"/>
        <end position="25"/>
    </location>
</feature>
<dbReference type="SUPFAM" id="SSF49870">
    <property type="entry name" value="Osmotin, thaumatin-like protein"/>
    <property type="match status" value="1"/>
</dbReference>
<dbReference type="InterPro" id="IPR037176">
    <property type="entry name" value="Osmotin/thaumatin-like_sf"/>
</dbReference>
<dbReference type="VEuPathDB" id="FungiDB:AeMF1_003832"/>
<dbReference type="EMBL" id="VJMJ01000025">
    <property type="protein sequence ID" value="KAF0742680.1"/>
    <property type="molecule type" value="Genomic_DNA"/>
</dbReference>
<comment type="caution">
    <text evidence="3">The sequence shown here is derived from an EMBL/GenBank/DDBJ whole genome shotgun (WGS) entry which is preliminary data.</text>
</comment>
<reference evidence="3 4" key="1">
    <citation type="submission" date="2019-07" db="EMBL/GenBank/DDBJ databases">
        <title>Genomics analysis of Aphanomyces spp. identifies a new class of oomycete effector associated with host adaptation.</title>
        <authorList>
            <person name="Gaulin E."/>
        </authorList>
    </citation>
    <scope>NUCLEOTIDE SEQUENCE [LARGE SCALE GENOMIC DNA]</scope>
    <source>
        <strain evidence="3 4">ATCC 201684</strain>
    </source>
</reference>
<dbReference type="PANTHER" id="PTHR31737">
    <property type="entry name" value="PROTEIN TOS1"/>
    <property type="match status" value="1"/>
</dbReference>
<feature type="domain" description="Apple" evidence="2">
    <location>
        <begin position="27"/>
        <end position="68"/>
    </location>
</feature>
<dbReference type="Proteomes" id="UP000481153">
    <property type="component" value="Unassembled WGS sequence"/>
</dbReference>
<dbReference type="InterPro" id="IPR001938">
    <property type="entry name" value="Thaumatin"/>
</dbReference>
<feature type="chain" id="PRO_5026018413" description="Apple domain-containing protein" evidence="1">
    <location>
        <begin position="26"/>
        <end position="252"/>
    </location>
</feature>
<keyword evidence="1" id="KW-0732">Signal</keyword>
<organism evidence="3 4">
    <name type="scientific">Aphanomyces euteiches</name>
    <dbReference type="NCBI Taxonomy" id="100861"/>
    <lineage>
        <taxon>Eukaryota</taxon>
        <taxon>Sar</taxon>
        <taxon>Stramenopiles</taxon>
        <taxon>Oomycota</taxon>
        <taxon>Saprolegniomycetes</taxon>
        <taxon>Saprolegniales</taxon>
        <taxon>Verrucalvaceae</taxon>
        <taxon>Aphanomyces</taxon>
    </lineage>
</organism>
<dbReference type="Pfam" id="PF14295">
    <property type="entry name" value="PAN_4"/>
    <property type="match status" value="1"/>
</dbReference>